<dbReference type="Proteomes" id="UP001232245">
    <property type="component" value="Unassembled WGS sequence"/>
</dbReference>
<feature type="transmembrane region" description="Helical" evidence="1">
    <location>
        <begin position="21"/>
        <end position="40"/>
    </location>
</feature>
<keyword evidence="1" id="KW-0812">Transmembrane</keyword>
<keyword evidence="1" id="KW-1133">Transmembrane helix</keyword>
<keyword evidence="3" id="KW-1185">Reference proteome</keyword>
<feature type="transmembrane region" description="Helical" evidence="1">
    <location>
        <begin position="141"/>
        <end position="156"/>
    </location>
</feature>
<reference evidence="2 3" key="1">
    <citation type="submission" date="2023-07" db="EMBL/GenBank/DDBJ databases">
        <title>Genomic Encyclopedia of Type Strains, Phase IV (KMG-IV): sequencing the most valuable type-strain genomes for metagenomic binning, comparative biology and taxonomic classification.</title>
        <authorList>
            <person name="Goeker M."/>
        </authorList>
    </citation>
    <scope>NUCLEOTIDE SEQUENCE [LARGE SCALE GENOMIC DNA]</scope>
    <source>
        <strain evidence="2 3">DSM 17723</strain>
    </source>
</reference>
<comment type="caution">
    <text evidence="2">The sequence shown here is derived from an EMBL/GenBank/DDBJ whole genome shotgun (WGS) entry which is preliminary data.</text>
</comment>
<accession>A0ABT9Z8R5</accession>
<feature type="transmembrane region" description="Helical" evidence="1">
    <location>
        <begin position="52"/>
        <end position="79"/>
    </location>
</feature>
<feature type="transmembrane region" description="Helical" evidence="1">
    <location>
        <begin position="116"/>
        <end position="134"/>
    </location>
</feature>
<gene>
    <name evidence="2" type="ORF">J2S02_004597</name>
</gene>
<evidence type="ECO:0000313" key="2">
    <source>
        <dbReference type="EMBL" id="MDQ0228217.1"/>
    </source>
</evidence>
<sequence>MSRELLKNIRIKEEPKLTAKQMIIQLAIYFLLGAFLGVIAKYSDTVSSNSGIGMIFDIISNTTTRLGIWVGLATFIAVWSENPKVAAFKVFGFFAGLLIAYYIYSQMLFGFFPTYYFLRWGAIALVSPLAAYIVWFSRREGGISAICAALPIGLLLEQGAPFFYGYSVVLGFDLFIAILLLVILPKSKIQYLLVVPLSILLAFILRSSNILLYLFGGL</sequence>
<dbReference type="RefSeq" id="WP_174880067.1">
    <property type="nucleotide sequence ID" value="NZ_CADEPK010000096.1"/>
</dbReference>
<proteinExistence type="predicted"/>
<protein>
    <submittedName>
        <fullName evidence="2">Uncharacterized protein</fullName>
    </submittedName>
</protein>
<name>A0ABT9Z8R5_9BACI</name>
<feature type="transmembrane region" description="Helical" evidence="1">
    <location>
        <begin position="191"/>
        <end position="215"/>
    </location>
</feature>
<feature type="transmembrane region" description="Helical" evidence="1">
    <location>
        <begin position="86"/>
        <end position="104"/>
    </location>
</feature>
<feature type="transmembrane region" description="Helical" evidence="1">
    <location>
        <begin position="162"/>
        <end position="184"/>
    </location>
</feature>
<keyword evidence="1" id="KW-0472">Membrane</keyword>
<evidence type="ECO:0000313" key="3">
    <source>
        <dbReference type="Proteomes" id="UP001232245"/>
    </source>
</evidence>
<dbReference type="EMBL" id="JAUSTZ010000017">
    <property type="protein sequence ID" value="MDQ0228217.1"/>
    <property type="molecule type" value="Genomic_DNA"/>
</dbReference>
<evidence type="ECO:0000256" key="1">
    <source>
        <dbReference type="SAM" id="Phobius"/>
    </source>
</evidence>
<organism evidence="2 3">
    <name type="scientific">Metabacillus niabensis</name>
    <dbReference type="NCBI Taxonomy" id="324854"/>
    <lineage>
        <taxon>Bacteria</taxon>
        <taxon>Bacillati</taxon>
        <taxon>Bacillota</taxon>
        <taxon>Bacilli</taxon>
        <taxon>Bacillales</taxon>
        <taxon>Bacillaceae</taxon>
        <taxon>Metabacillus</taxon>
    </lineage>
</organism>